<dbReference type="RefSeq" id="WP_145215030.1">
    <property type="nucleotide sequence ID" value="NZ_CP036269.1"/>
</dbReference>
<protein>
    <submittedName>
        <fullName evidence="1">Uncharacterized protein</fullName>
    </submittedName>
</protein>
<sequence>MTFQPFQGVTGSLPGERDFDPHVGDLDARVAWGNFGGLTLAEAFHKFQKSPDEYQEDFMYMGGKAFAYYFPVLERYLMVTPVWYEDDGIVWCQILGLGEAIQFHFSEKCLPEVQELVPRVLALIEHVKEAVDVSAHSKHPYYSDPEIYEHVIEEWEKLEQHLGQFGSG</sequence>
<keyword evidence="2" id="KW-1185">Reference proteome</keyword>
<dbReference type="EMBL" id="CP036269">
    <property type="protein sequence ID" value="QDT42201.1"/>
    <property type="molecule type" value="Genomic_DNA"/>
</dbReference>
<dbReference type="Proteomes" id="UP000317171">
    <property type="component" value="Chromosome"/>
</dbReference>
<reference evidence="1 2" key="1">
    <citation type="submission" date="2019-02" db="EMBL/GenBank/DDBJ databases">
        <title>Deep-cultivation of Planctomycetes and their phenomic and genomic characterization uncovers novel biology.</title>
        <authorList>
            <person name="Wiegand S."/>
            <person name="Jogler M."/>
            <person name="Boedeker C."/>
            <person name="Pinto D."/>
            <person name="Vollmers J."/>
            <person name="Rivas-Marin E."/>
            <person name="Kohn T."/>
            <person name="Peeters S.H."/>
            <person name="Heuer A."/>
            <person name="Rast P."/>
            <person name="Oberbeckmann S."/>
            <person name="Bunk B."/>
            <person name="Jeske O."/>
            <person name="Meyerdierks A."/>
            <person name="Storesund J.E."/>
            <person name="Kallscheuer N."/>
            <person name="Luecker S."/>
            <person name="Lage O.M."/>
            <person name="Pohl T."/>
            <person name="Merkel B.J."/>
            <person name="Hornburger P."/>
            <person name="Mueller R.-W."/>
            <person name="Bruemmer F."/>
            <person name="Labrenz M."/>
            <person name="Spormann A.M."/>
            <person name="Op den Camp H."/>
            <person name="Overmann J."/>
            <person name="Amann R."/>
            <person name="Jetten M.S.M."/>
            <person name="Mascher T."/>
            <person name="Medema M.H."/>
            <person name="Devos D.P."/>
            <person name="Kaster A.-K."/>
            <person name="Ovreas L."/>
            <person name="Rohde M."/>
            <person name="Galperin M.Y."/>
            <person name="Jogler C."/>
        </authorList>
    </citation>
    <scope>NUCLEOTIDE SEQUENCE [LARGE SCALE GENOMIC DNA]</scope>
    <source>
        <strain evidence="1 2">Pan241w</strain>
    </source>
</reference>
<organism evidence="1 2">
    <name type="scientific">Gimesia alba</name>
    <dbReference type="NCBI Taxonomy" id="2527973"/>
    <lineage>
        <taxon>Bacteria</taxon>
        <taxon>Pseudomonadati</taxon>
        <taxon>Planctomycetota</taxon>
        <taxon>Planctomycetia</taxon>
        <taxon>Planctomycetales</taxon>
        <taxon>Planctomycetaceae</taxon>
        <taxon>Gimesia</taxon>
    </lineage>
</organism>
<dbReference type="OrthoDB" id="278711at2"/>
<dbReference type="KEGG" id="gaz:Pan241w_22820"/>
<accession>A0A517RE94</accession>
<proteinExistence type="predicted"/>
<name>A0A517RE94_9PLAN</name>
<dbReference type="AlphaFoldDB" id="A0A517RE94"/>
<gene>
    <name evidence="1" type="ORF">Pan241w_22820</name>
</gene>
<evidence type="ECO:0000313" key="1">
    <source>
        <dbReference type="EMBL" id="QDT42201.1"/>
    </source>
</evidence>
<evidence type="ECO:0000313" key="2">
    <source>
        <dbReference type="Proteomes" id="UP000317171"/>
    </source>
</evidence>